<dbReference type="InterPro" id="IPR011992">
    <property type="entry name" value="EF-hand-dom_pair"/>
</dbReference>
<dbReference type="InterPro" id="IPR052603">
    <property type="entry name" value="EFCB6"/>
</dbReference>
<keyword evidence="2" id="KW-1185">Reference proteome</keyword>
<dbReference type="SUPFAM" id="SSF47473">
    <property type="entry name" value="EF-hand"/>
    <property type="match status" value="1"/>
</dbReference>
<comment type="caution">
    <text evidence="1">The sequence shown here is derived from an EMBL/GenBank/DDBJ whole genome shotgun (WGS) entry which is preliminary data.</text>
</comment>
<protein>
    <submittedName>
        <fullName evidence="1">Uncharacterized protein</fullName>
    </submittedName>
</protein>
<evidence type="ECO:0000313" key="2">
    <source>
        <dbReference type="Proteomes" id="UP001152795"/>
    </source>
</evidence>
<feature type="non-terminal residue" evidence="1">
    <location>
        <position position="1"/>
    </location>
</feature>
<dbReference type="Gene3D" id="1.10.238.10">
    <property type="entry name" value="EF-hand"/>
    <property type="match status" value="1"/>
</dbReference>
<evidence type="ECO:0000313" key="1">
    <source>
        <dbReference type="EMBL" id="CAB4029916.1"/>
    </source>
</evidence>
<proteinExistence type="predicted"/>
<dbReference type="OrthoDB" id="272072at2759"/>
<dbReference type="Proteomes" id="UP001152795">
    <property type="component" value="Unassembled WGS sequence"/>
</dbReference>
<gene>
    <name evidence="1" type="ORF">PACLA_8A022218</name>
</gene>
<sequence>RILVDTSIFRIMVSEERVPADQASVSIKHIEDRIRNAVNAKKVRCTEYFKDYDRLRTGYITSAQFERCLDQLFSVQLSQPETQVLLSKYGNNPQQRGMVCYRDFCAAIDASESSSVATIINYLFCK</sequence>
<dbReference type="AlphaFoldDB" id="A0A6S7JCK2"/>
<reference evidence="1" key="1">
    <citation type="submission" date="2020-04" db="EMBL/GenBank/DDBJ databases">
        <authorList>
            <person name="Alioto T."/>
            <person name="Alioto T."/>
            <person name="Gomez Garrido J."/>
        </authorList>
    </citation>
    <scope>NUCLEOTIDE SEQUENCE</scope>
    <source>
        <strain evidence="1">A484AB</strain>
    </source>
</reference>
<accession>A0A6S7JCK2</accession>
<dbReference type="PANTHER" id="PTHR20875:SF0">
    <property type="entry name" value="GH12158P"/>
    <property type="match status" value="1"/>
</dbReference>
<name>A0A6S7JCK2_PARCT</name>
<organism evidence="1 2">
    <name type="scientific">Paramuricea clavata</name>
    <name type="common">Red gorgonian</name>
    <name type="synonym">Violescent sea-whip</name>
    <dbReference type="NCBI Taxonomy" id="317549"/>
    <lineage>
        <taxon>Eukaryota</taxon>
        <taxon>Metazoa</taxon>
        <taxon>Cnidaria</taxon>
        <taxon>Anthozoa</taxon>
        <taxon>Octocorallia</taxon>
        <taxon>Malacalcyonacea</taxon>
        <taxon>Plexauridae</taxon>
        <taxon>Paramuricea</taxon>
    </lineage>
</organism>
<dbReference type="PANTHER" id="PTHR20875">
    <property type="entry name" value="EF-HAND CALCIUM-BINDING DOMAIN-CONTAINING PROTEIN 6-RELATED"/>
    <property type="match status" value="1"/>
</dbReference>
<dbReference type="EMBL" id="CACRXK020016497">
    <property type="protein sequence ID" value="CAB4029916.1"/>
    <property type="molecule type" value="Genomic_DNA"/>
</dbReference>